<comment type="caution">
    <text evidence="2">The sequence shown here is derived from an EMBL/GenBank/DDBJ whole genome shotgun (WGS) entry which is preliminary data.</text>
</comment>
<keyword evidence="1" id="KW-0472">Membrane</keyword>
<feature type="non-terminal residue" evidence="2">
    <location>
        <position position="114"/>
    </location>
</feature>
<accession>A0A8S3YZP7</accession>
<proteinExistence type="predicted"/>
<feature type="transmembrane region" description="Helical" evidence="1">
    <location>
        <begin position="12"/>
        <end position="31"/>
    </location>
</feature>
<keyword evidence="1" id="KW-0812">Transmembrane</keyword>
<evidence type="ECO:0000313" key="2">
    <source>
        <dbReference type="EMBL" id="CAG5121618.1"/>
    </source>
</evidence>
<organism evidence="2 3">
    <name type="scientific">Candidula unifasciata</name>
    <dbReference type="NCBI Taxonomy" id="100452"/>
    <lineage>
        <taxon>Eukaryota</taxon>
        <taxon>Metazoa</taxon>
        <taxon>Spiralia</taxon>
        <taxon>Lophotrochozoa</taxon>
        <taxon>Mollusca</taxon>
        <taxon>Gastropoda</taxon>
        <taxon>Heterobranchia</taxon>
        <taxon>Euthyneura</taxon>
        <taxon>Panpulmonata</taxon>
        <taxon>Eupulmonata</taxon>
        <taxon>Stylommatophora</taxon>
        <taxon>Helicina</taxon>
        <taxon>Helicoidea</taxon>
        <taxon>Geomitridae</taxon>
        <taxon>Candidula</taxon>
    </lineage>
</organism>
<evidence type="ECO:0000256" key="1">
    <source>
        <dbReference type="SAM" id="Phobius"/>
    </source>
</evidence>
<dbReference type="EMBL" id="CAJHNH020001122">
    <property type="protein sequence ID" value="CAG5121618.1"/>
    <property type="molecule type" value="Genomic_DNA"/>
</dbReference>
<dbReference type="Proteomes" id="UP000678393">
    <property type="component" value="Unassembled WGS sequence"/>
</dbReference>
<reference evidence="2" key="1">
    <citation type="submission" date="2021-04" db="EMBL/GenBank/DDBJ databases">
        <authorList>
            <consortium name="Molecular Ecology Group"/>
        </authorList>
    </citation>
    <scope>NUCLEOTIDE SEQUENCE</scope>
</reference>
<gene>
    <name evidence="2" type="ORF">CUNI_LOCUS7176</name>
</gene>
<name>A0A8S3YZP7_9EUPU</name>
<evidence type="ECO:0000313" key="3">
    <source>
        <dbReference type="Proteomes" id="UP000678393"/>
    </source>
</evidence>
<dbReference type="Gene3D" id="1.20.1070.10">
    <property type="entry name" value="Rhodopsin 7-helix transmembrane proteins"/>
    <property type="match status" value="1"/>
</dbReference>
<keyword evidence="3" id="KW-1185">Reference proteome</keyword>
<feature type="non-terminal residue" evidence="2">
    <location>
        <position position="1"/>
    </location>
</feature>
<keyword evidence="1" id="KW-1133">Transmembrane helix</keyword>
<protein>
    <submittedName>
        <fullName evidence="2">Uncharacterized protein</fullName>
    </submittedName>
</protein>
<dbReference type="AlphaFoldDB" id="A0A8S3YZP7"/>
<feature type="transmembrane region" description="Helical" evidence="1">
    <location>
        <begin position="63"/>
        <end position="87"/>
    </location>
</feature>
<sequence length="114" mass="12849">VKNIVTPKRMSVVTICVFVILIFSVSPVYVVNSLAMKFYPSRNKSLIGLVFTKDRDHIEKVSYVINNIVVSFSAFVVIIFCTTILVIKLNRKTKLRKTLVSNAQGDNISGRNQK</sequence>